<sequence>MEIERMDSHHFIDRSYQKGFHKPQRSVDEKSGGERIHKVGIERTNFHYFMDHICQTGFQKPRLSADELTRGEFFHDVGIKRSNSHHIGDRNDQTVLQMPRLSADGYSRDCFGELRTVIRDSLARQNLLPPSCIEERDFCQKRAPDSAPGIASTSSSQSSMGHSHEFASSNSSLSSKAPNKPKGSNLIAKLMGIEEFPRKWLEHEKISSSRRAVFDTDMPKARKPQSAAYMVDTEQVKLKEIVETAHFKGLLKSNAAEGLGLQYRLSNVSDSKKRFSEDAPPIVVMRPWRISSAEEREPRVQKLIREIEALDMSDSQGGSNSVEICGRVKKGDETPTKRISQEGDKGSKVVQAKPEEISVKTKGKLSSNKSNPSVAVNQQQRKREIEKRVDKVQKVAPCRKKPEEVENVESKGAIKWQDEAKLTSPKERRPEVGSIVAKSCVAQQKYTSSSVISKHAKPAGPKNIGDRKKNRNNERPVKAPSAADFVEIKLGTTVNLDKAC</sequence>
<evidence type="ECO:0008006" key="4">
    <source>
        <dbReference type="Google" id="ProtNLM"/>
    </source>
</evidence>
<evidence type="ECO:0000313" key="3">
    <source>
        <dbReference type="Proteomes" id="UP000626092"/>
    </source>
</evidence>
<organism evidence="2 3">
    <name type="scientific">Rhododendron simsii</name>
    <name type="common">Sims's rhododendron</name>
    <dbReference type="NCBI Taxonomy" id="118357"/>
    <lineage>
        <taxon>Eukaryota</taxon>
        <taxon>Viridiplantae</taxon>
        <taxon>Streptophyta</taxon>
        <taxon>Embryophyta</taxon>
        <taxon>Tracheophyta</taxon>
        <taxon>Spermatophyta</taxon>
        <taxon>Magnoliopsida</taxon>
        <taxon>eudicotyledons</taxon>
        <taxon>Gunneridae</taxon>
        <taxon>Pentapetalae</taxon>
        <taxon>asterids</taxon>
        <taxon>Ericales</taxon>
        <taxon>Ericaceae</taxon>
        <taxon>Ericoideae</taxon>
        <taxon>Rhodoreae</taxon>
        <taxon>Rhododendron</taxon>
    </lineage>
</organism>
<feature type="compositionally biased region" description="Basic and acidic residues" evidence="1">
    <location>
        <begin position="381"/>
        <end position="393"/>
    </location>
</feature>
<dbReference type="Proteomes" id="UP000626092">
    <property type="component" value="Unassembled WGS sequence"/>
</dbReference>
<feature type="compositionally biased region" description="Low complexity" evidence="1">
    <location>
        <begin position="152"/>
        <end position="181"/>
    </location>
</feature>
<dbReference type="AlphaFoldDB" id="A0A834HDY6"/>
<dbReference type="OrthoDB" id="1079501at2759"/>
<evidence type="ECO:0000256" key="1">
    <source>
        <dbReference type="SAM" id="MobiDB-lite"/>
    </source>
</evidence>
<feature type="compositionally biased region" description="Polar residues" evidence="1">
    <location>
        <begin position="364"/>
        <end position="379"/>
    </location>
</feature>
<proteinExistence type="predicted"/>
<name>A0A834HDY6_RHOSS</name>
<reference evidence="2" key="1">
    <citation type="submission" date="2019-11" db="EMBL/GenBank/DDBJ databases">
        <authorList>
            <person name="Liu Y."/>
            <person name="Hou J."/>
            <person name="Li T.-Q."/>
            <person name="Guan C.-H."/>
            <person name="Wu X."/>
            <person name="Wu H.-Z."/>
            <person name="Ling F."/>
            <person name="Zhang R."/>
            <person name="Shi X.-G."/>
            <person name="Ren J.-P."/>
            <person name="Chen E.-F."/>
            <person name="Sun J.-M."/>
        </authorList>
    </citation>
    <scope>NUCLEOTIDE SEQUENCE</scope>
    <source>
        <strain evidence="2">Adult_tree_wgs_1</strain>
        <tissue evidence="2">Leaves</tissue>
    </source>
</reference>
<keyword evidence="3" id="KW-1185">Reference proteome</keyword>
<gene>
    <name evidence="2" type="ORF">RHSIM_Rhsim01G0099800</name>
</gene>
<feature type="region of interest" description="Disordered" evidence="1">
    <location>
        <begin position="14"/>
        <end position="33"/>
    </location>
</feature>
<feature type="compositionally biased region" description="Basic and acidic residues" evidence="1">
    <location>
        <begin position="330"/>
        <end position="359"/>
    </location>
</feature>
<feature type="region of interest" description="Disordered" evidence="1">
    <location>
        <begin position="143"/>
        <end position="181"/>
    </location>
</feature>
<comment type="caution">
    <text evidence="2">The sequence shown here is derived from an EMBL/GenBank/DDBJ whole genome shotgun (WGS) entry which is preliminary data.</text>
</comment>
<feature type="region of interest" description="Disordered" evidence="1">
    <location>
        <begin position="447"/>
        <end position="483"/>
    </location>
</feature>
<dbReference type="PANTHER" id="PTHR34282">
    <property type="entry name" value="OS01G0228800 PROTEIN-RELATED"/>
    <property type="match status" value="1"/>
</dbReference>
<protein>
    <recommendedName>
        <fullName evidence="4">DUF3741 domain-containing protein</fullName>
    </recommendedName>
</protein>
<feature type="region of interest" description="Disordered" evidence="1">
    <location>
        <begin position="330"/>
        <end position="393"/>
    </location>
</feature>
<dbReference type="PANTHER" id="PTHR34282:SF2">
    <property type="entry name" value="DUF3741 DOMAIN-CONTAINING PROTEIN"/>
    <property type="match status" value="1"/>
</dbReference>
<feature type="compositionally biased region" description="Basic and acidic residues" evidence="1">
    <location>
        <begin position="464"/>
        <end position="477"/>
    </location>
</feature>
<evidence type="ECO:0000313" key="2">
    <source>
        <dbReference type="EMBL" id="KAF7152761.1"/>
    </source>
</evidence>
<dbReference type="EMBL" id="WJXA01000001">
    <property type="protein sequence ID" value="KAF7152761.1"/>
    <property type="molecule type" value="Genomic_DNA"/>
</dbReference>
<accession>A0A834HDY6</accession>